<keyword evidence="1" id="KW-0472">Membrane</keyword>
<dbReference type="Proteomes" id="UP000283589">
    <property type="component" value="Unassembled WGS sequence"/>
</dbReference>
<evidence type="ECO:0008006" key="4">
    <source>
        <dbReference type="Google" id="ProtNLM"/>
    </source>
</evidence>
<feature type="transmembrane region" description="Helical" evidence="1">
    <location>
        <begin position="6"/>
        <end position="27"/>
    </location>
</feature>
<dbReference type="EMBL" id="QRZA01000017">
    <property type="protein sequence ID" value="RGV32801.1"/>
    <property type="molecule type" value="Genomic_DNA"/>
</dbReference>
<organism evidence="2 3">
    <name type="scientific">Butyricimonas virosa</name>
    <dbReference type="NCBI Taxonomy" id="544645"/>
    <lineage>
        <taxon>Bacteria</taxon>
        <taxon>Pseudomonadati</taxon>
        <taxon>Bacteroidota</taxon>
        <taxon>Bacteroidia</taxon>
        <taxon>Bacteroidales</taxon>
        <taxon>Odoribacteraceae</taxon>
        <taxon>Butyricimonas</taxon>
    </lineage>
</organism>
<evidence type="ECO:0000313" key="2">
    <source>
        <dbReference type="EMBL" id="RGV32801.1"/>
    </source>
</evidence>
<dbReference type="Pfam" id="PF14055">
    <property type="entry name" value="NVEALA"/>
    <property type="match status" value="1"/>
</dbReference>
<dbReference type="RefSeq" id="WP_118260824.1">
    <property type="nucleotide sequence ID" value="NZ_CALBWO010000006.1"/>
</dbReference>
<proteinExistence type="predicted"/>
<dbReference type="AlphaFoldDB" id="A0A412WYL3"/>
<keyword evidence="1" id="KW-1133">Transmembrane helix</keyword>
<evidence type="ECO:0000256" key="1">
    <source>
        <dbReference type="SAM" id="Phobius"/>
    </source>
</evidence>
<protein>
    <recommendedName>
        <fullName evidence="4">NVEALA protein</fullName>
    </recommendedName>
</protein>
<sequence length="101" mass="10818">MNKVKLMIAFMFCCAIGYVGFTTYGKVTMSEAEKFMLANVEALTDGESGVGSVVICRCHDDKRCYGGNNISFRPLCSKVTAGTGGDALDCSTANDVCQKLH</sequence>
<name>A0A412WYL3_9BACT</name>
<keyword evidence="1" id="KW-0812">Transmembrane</keyword>
<gene>
    <name evidence="2" type="ORF">DWW18_12645</name>
</gene>
<dbReference type="InterPro" id="IPR025905">
    <property type="entry name" value="NVEALA"/>
</dbReference>
<evidence type="ECO:0000313" key="3">
    <source>
        <dbReference type="Proteomes" id="UP000283589"/>
    </source>
</evidence>
<reference evidence="2 3" key="1">
    <citation type="submission" date="2018-08" db="EMBL/GenBank/DDBJ databases">
        <title>A genome reference for cultivated species of the human gut microbiota.</title>
        <authorList>
            <person name="Zou Y."/>
            <person name="Xue W."/>
            <person name="Luo G."/>
        </authorList>
    </citation>
    <scope>NUCLEOTIDE SEQUENCE [LARGE SCALE GENOMIC DNA]</scope>
    <source>
        <strain evidence="2 3">AF14-49</strain>
    </source>
</reference>
<comment type="caution">
    <text evidence="2">The sequence shown here is derived from an EMBL/GenBank/DDBJ whole genome shotgun (WGS) entry which is preliminary data.</text>
</comment>
<accession>A0A412WYL3</accession>